<evidence type="ECO:0000256" key="1">
    <source>
        <dbReference type="ARBA" id="ARBA00004496"/>
    </source>
</evidence>
<evidence type="ECO:0000256" key="7">
    <source>
        <dbReference type="ARBA" id="ARBA00038873"/>
    </source>
</evidence>
<evidence type="ECO:0000259" key="9">
    <source>
        <dbReference type="Pfam" id="PF01636"/>
    </source>
</evidence>
<evidence type="ECO:0000313" key="10">
    <source>
        <dbReference type="EMBL" id="MBL4928927.1"/>
    </source>
</evidence>
<comment type="caution">
    <text evidence="10">The sequence shown here is derived from an EMBL/GenBank/DDBJ whole genome shotgun (WGS) entry which is preliminary data.</text>
</comment>
<comment type="function">
    <text evidence="6">Catalyzes the GTP-dependent phosphorylation of 5-hydroxy-L-lysine.</text>
</comment>
<keyword evidence="4" id="KW-0418">Kinase</keyword>
<reference evidence="10" key="1">
    <citation type="submission" date="2021-01" db="EMBL/GenBank/DDBJ databases">
        <title>Genome seq and assembly of Tabrizicola sp. KVB23.</title>
        <authorList>
            <person name="Chhetri G."/>
        </authorList>
    </citation>
    <scope>NUCLEOTIDE SEQUENCE</scope>
    <source>
        <strain evidence="10">KVB23</strain>
    </source>
</reference>
<evidence type="ECO:0000256" key="3">
    <source>
        <dbReference type="ARBA" id="ARBA00022679"/>
    </source>
</evidence>
<dbReference type="PANTHER" id="PTHR21064:SF1">
    <property type="entry name" value="HYDROXYLYSINE KINASE"/>
    <property type="match status" value="1"/>
</dbReference>
<dbReference type="GO" id="GO:0005737">
    <property type="term" value="C:cytoplasm"/>
    <property type="evidence" value="ECO:0007669"/>
    <property type="project" value="UniProtKB-SubCell"/>
</dbReference>
<dbReference type="EC" id="2.7.1.81" evidence="7"/>
<evidence type="ECO:0000256" key="6">
    <source>
        <dbReference type="ARBA" id="ARBA00037368"/>
    </source>
</evidence>
<evidence type="ECO:0000313" key="11">
    <source>
        <dbReference type="Proteomes" id="UP000619033"/>
    </source>
</evidence>
<evidence type="ECO:0000256" key="2">
    <source>
        <dbReference type="ARBA" id="ARBA00022490"/>
    </source>
</evidence>
<dbReference type="InterPro" id="IPR011009">
    <property type="entry name" value="Kinase-like_dom_sf"/>
</dbReference>
<dbReference type="EMBL" id="JAESVP010000005">
    <property type="protein sequence ID" value="MBL4928927.1"/>
    <property type="molecule type" value="Genomic_DNA"/>
</dbReference>
<dbReference type="InterPro" id="IPR050249">
    <property type="entry name" value="Pseudomonas-type_ThrB"/>
</dbReference>
<dbReference type="SUPFAM" id="SSF56112">
    <property type="entry name" value="Protein kinase-like (PK-like)"/>
    <property type="match status" value="1"/>
</dbReference>
<proteinExistence type="predicted"/>
<dbReference type="AlphaFoldDB" id="A0A8J7MSP0"/>
<gene>
    <name evidence="10" type="ORF">JI744_12495</name>
</gene>
<dbReference type="PANTHER" id="PTHR21064">
    <property type="entry name" value="AMINOGLYCOSIDE PHOSPHOTRANSFERASE DOMAIN-CONTAINING PROTEIN-RELATED"/>
    <property type="match status" value="1"/>
</dbReference>
<dbReference type="RefSeq" id="WP_202661441.1">
    <property type="nucleotide sequence ID" value="NZ_JAESVP010000005.1"/>
</dbReference>
<evidence type="ECO:0000256" key="4">
    <source>
        <dbReference type="ARBA" id="ARBA00022777"/>
    </source>
</evidence>
<comment type="catalytic activity">
    <reaction evidence="5">
        <text>(5R)-5-hydroxy-L-lysine + GTP = (5R)-5-phosphooxy-L-lysine + GDP + H(+)</text>
        <dbReference type="Rhea" id="RHEA:19049"/>
        <dbReference type="ChEBI" id="CHEBI:15378"/>
        <dbReference type="ChEBI" id="CHEBI:37565"/>
        <dbReference type="ChEBI" id="CHEBI:57882"/>
        <dbReference type="ChEBI" id="CHEBI:58189"/>
        <dbReference type="ChEBI" id="CHEBI:58357"/>
        <dbReference type="EC" id="2.7.1.81"/>
    </reaction>
</comment>
<keyword evidence="11" id="KW-1185">Reference proteome</keyword>
<evidence type="ECO:0000256" key="5">
    <source>
        <dbReference type="ARBA" id="ARBA00036820"/>
    </source>
</evidence>
<organism evidence="10 11">
    <name type="scientific">Fuscibacter oryzae</name>
    <dbReference type="NCBI Taxonomy" id="2803939"/>
    <lineage>
        <taxon>Bacteria</taxon>
        <taxon>Pseudomonadati</taxon>
        <taxon>Pseudomonadota</taxon>
        <taxon>Alphaproteobacteria</taxon>
        <taxon>Rhodobacterales</taxon>
        <taxon>Paracoccaceae</taxon>
        <taxon>Fuscibacter</taxon>
    </lineage>
</organism>
<keyword evidence="2" id="KW-0963">Cytoplasm</keyword>
<feature type="domain" description="Aminoglycoside phosphotransferase" evidence="9">
    <location>
        <begin position="38"/>
        <end position="265"/>
    </location>
</feature>
<evidence type="ECO:0000256" key="8">
    <source>
        <dbReference type="ARBA" id="ARBA00040505"/>
    </source>
</evidence>
<dbReference type="Gene3D" id="3.90.1200.10">
    <property type="match status" value="1"/>
</dbReference>
<dbReference type="Gene3D" id="3.30.200.20">
    <property type="entry name" value="Phosphorylase Kinase, domain 1"/>
    <property type="match status" value="1"/>
</dbReference>
<keyword evidence="3" id="KW-0808">Transferase</keyword>
<name>A0A8J7MSP0_9RHOB</name>
<accession>A0A8J7MSP0</accession>
<dbReference type="Proteomes" id="UP000619033">
    <property type="component" value="Unassembled WGS sequence"/>
</dbReference>
<dbReference type="Pfam" id="PF01636">
    <property type="entry name" value="APH"/>
    <property type="match status" value="1"/>
</dbReference>
<comment type="subcellular location">
    <subcellularLocation>
        <location evidence="1">Cytoplasm</location>
    </subcellularLocation>
</comment>
<sequence length="340" mass="36604">MTEVSPLGASLSASPPDLPAPEALALLIRHWGVTGTLKRLTSERDLNFHVATPDQGYVLKLANPAEPAEVTDFQTRALLHLERAGLPVPRVIRSLTGQTEVATPQGRLRLLTYLEGTPLHLAPRSAAQRRAMGAIAAQLARAMADFTDPAADHFLQWDIKQAASLAPLLPDVDPAFRPLCQHILDRFNTEAAPALPTLRWQVVHNDLNPHNILVAPDNTATIAGILDFGDMVRTPLVCDLAIAASYQVDPTAPLTSLAEFTAAWHAENPLTDQEAYLVPLLTQTRWLTTLAIASHRAARWPDNAAYILRNAPAAREGLTAFAATPAAEASAAIARACGQE</sequence>
<dbReference type="InterPro" id="IPR002575">
    <property type="entry name" value="Aminoglycoside_PTrfase"/>
</dbReference>
<protein>
    <recommendedName>
        <fullName evidence="8">Hydroxylysine kinase</fullName>
        <ecNumber evidence="7">2.7.1.81</ecNumber>
    </recommendedName>
</protein>
<dbReference type="GO" id="GO:0047992">
    <property type="term" value="F:hydroxylysine kinase activity"/>
    <property type="evidence" value="ECO:0007669"/>
    <property type="project" value="UniProtKB-EC"/>
</dbReference>